<keyword evidence="3" id="KW-0413">Isomerase</keyword>
<dbReference type="GO" id="GO:0031119">
    <property type="term" value="P:tRNA pseudouridine synthesis"/>
    <property type="evidence" value="ECO:0007669"/>
    <property type="project" value="TreeGrafter"/>
</dbReference>
<feature type="domain" description="Pseudouridine synthase I TruA alpha/beta" evidence="4">
    <location>
        <begin position="149"/>
        <end position="212"/>
    </location>
</feature>
<reference evidence="5" key="1">
    <citation type="submission" date="2018-05" db="EMBL/GenBank/DDBJ databases">
        <authorList>
            <person name="Lanie J.A."/>
            <person name="Ng W.-L."/>
            <person name="Kazmierczak K.M."/>
            <person name="Andrzejewski T.M."/>
            <person name="Davidsen T.M."/>
            <person name="Wayne K.J."/>
            <person name="Tettelin H."/>
            <person name="Glass J.I."/>
            <person name="Rusch D."/>
            <person name="Podicherti R."/>
            <person name="Tsui H.-C.T."/>
            <person name="Winkler M.E."/>
        </authorList>
    </citation>
    <scope>NUCLEOTIDE SEQUENCE</scope>
</reference>
<dbReference type="SUPFAM" id="SSF55120">
    <property type="entry name" value="Pseudouridine synthase"/>
    <property type="match status" value="1"/>
</dbReference>
<dbReference type="PIRSF" id="PIRSF001430">
    <property type="entry name" value="tRNA_psdUrid_synth"/>
    <property type="match status" value="1"/>
</dbReference>
<dbReference type="InterPro" id="IPR020095">
    <property type="entry name" value="PsdUridine_synth_TruA_C"/>
</dbReference>
<dbReference type="InterPro" id="IPR020097">
    <property type="entry name" value="PsdUridine_synth_TruA_a/b_dom"/>
</dbReference>
<dbReference type="InterPro" id="IPR020103">
    <property type="entry name" value="PsdUridine_synth_cat_dom_sf"/>
</dbReference>
<dbReference type="EMBL" id="UINC01057105">
    <property type="protein sequence ID" value="SVB77906.1"/>
    <property type="molecule type" value="Genomic_DNA"/>
</dbReference>
<dbReference type="FunFam" id="3.30.70.580:FF:000001">
    <property type="entry name" value="tRNA pseudouridine synthase A"/>
    <property type="match status" value="1"/>
</dbReference>
<dbReference type="NCBIfam" id="TIGR00071">
    <property type="entry name" value="hisT_truA"/>
    <property type="match status" value="1"/>
</dbReference>
<keyword evidence="2" id="KW-0819">tRNA processing</keyword>
<feature type="non-terminal residue" evidence="5">
    <location>
        <position position="1"/>
    </location>
</feature>
<comment type="similarity">
    <text evidence="1">Belongs to the tRNA pseudouridine synthase TruA family.</text>
</comment>
<evidence type="ECO:0000256" key="2">
    <source>
        <dbReference type="ARBA" id="ARBA00022694"/>
    </source>
</evidence>
<dbReference type="Gene3D" id="3.30.70.580">
    <property type="entry name" value="Pseudouridine synthase I, catalytic domain, N-terminal subdomain"/>
    <property type="match status" value="1"/>
</dbReference>
<protein>
    <recommendedName>
        <fullName evidence="4">Pseudouridine synthase I TruA alpha/beta domain-containing protein</fullName>
    </recommendedName>
</protein>
<dbReference type="InterPro" id="IPR001406">
    <property type="entry name" value="PsdUridine_synth_TruA"/>
</dbReference>
<dbReference type="Gene3D" id="3.30.70.660">
    <property type="entry name" value="Pseudouridine synthase I, catalytic domain, C-terminal subdomain"/>
    <property type="match status" value="1"/>
</dbReference>
<proteinExistence type="inferred from homology"/>
<dbReference type="Pfam" id="PF01416">
    <property type="entry name" value="PseudoU_synth_1"/>
    <property type="match status" value="2"/>
</dbReference>
<feature type="non-terminal residue" evidence="5">
    <location>
        <position position="212"/>
    </location>
</feature>
<evidence type="ECO:0000256" key="3">
    <source>
        <dbReference type="ARBA" id="ARBA00023235"/>
    </source>
</evidence>
<dbReference type="GO" id="GO:0003723">
    <property type="term" value="F:RNA binding"/>
    <property type="evidence" value="ECO:0007669"/>
    <property type="project" value="InterPro"/>
</dbReference>
<dbReference type="PANTHER" id="PTHR11142">
    <property type="entry name" value="PSEUDOURIDYLATE SYNTHASE"/>
    <property type="match status" value="1"/>
</dbReference>
<evidence type="ECO:0000259" key="4">
    <source>
        <dbReference type="Pfam" id="PF01416"/>
    </source>
</evidence>
<dbReference type="PANTHER" id="PTHR11142:SF0">
    <property type="entry name" value="TRNA PSEUDOURIDINE SYNTHASE-LIKE 1"/>
    <property type="match status" value="1"/>
</dbReference>
<dbReference type="InterPro" id="IPR020094">
    <property type="entry name" value="TruA/RsuA/RluB/E/F_N"/>
</dbReference>
<accession>A0A382GRY9</accession>
<dbReference type="GO" id="GO:0009982">
    <property type="term" value="F:pseudouridine synthase activity"/>
    <property type="evidence" value="ECO:0007669"/>
    <property type="project" value="InterPro"/>
</dbReference>
<dbReference type="AlphaFoldDB" id="A0A382GRY9"/>
<sequence>VEALDTIRVLLTVHYDGSAFHGWQYQPDQRTVQGIVQDALTRLTGEFRTVMGSGRTDTGVHATGQVAGVDVPRRWHPNELKRALNAILPEDIWVQSARAAALDFNPRFDALARTYIYKIGLDPESASPIHQRWCWALCKDLPMPALAQAAAPLLGEHSFEAFSKSGQPERGYRCNIFIAEWSDWELGTQFTITANRYLHHMVRYLVGTMIDV</sequence>
<gene>
    <name evidence="5" type="ORF">METZ01_LOCUS230760</name>
</gene>
<organism evidence="5">
    <name type="scientific">marine metagenome</name>
    <dbReference type="NCBI Taxonomy" id="408172"/>
    <lineage>
        <taxon>unclassified sequences</taxon>
        <taxon>metagenomes</taxon>
        <taxon>ecological metagenomes</taxon>
    </lineage>
</organism>
<evidence type="ECO:0000313" key="5">
    <source>
        <dbReference type="EMBL" id="SVB77906.1"/>
    </source>
</evidence>
<evidence type="ECO:0000256" key="1">
    <source>
        <dbReference type="ARBA" id="ARBA00009375"/>
    </source>
</evidence>
<name>A0A382GRY9_9ZZZZ</name>
<feature type="domain" description="Pseudouridine synthase I TruA alpha/beta" evidence="4">
    <location>
        <begin position="13"/>
        <end position="109"/>
    </location>
</feature>